<reference evidence="3" key="1">
    <citation type="journal article" date="2019" name="Int. J. Syst. Evol. Microbiol.">
        <title>The Global Catalogue of Microorganisms (GCM) 10K type strain sequencing project: providing services to taxonomists for standard genome sequencing and annotation.</title>
        <authorList>
            <consortium name="The Broad Institute Genomics Platform"/>
            <consortium name="The Broad Institute Genome Sequencing Center for Infectious Disease"/>
            <person name="Wu L."/>
            <person name="Ma J."/>
        </authorList>
    </citation>
    <scope>NUCLEOTIDE SEQUENCE [LARGE SCALE GENOMIC DNA]</scope>
    <source>
        <strain evidence="3">CCUG 43114</strain>
    </source>
</reference>
<protein>
    <submittedName>
        <fullName evidence="2">Transglutaminase N-terminal domain-containing protein</fullName>
    </submittedName>
</protein>
<accession>A0ABW0GJS0</accession>
<dbReference type="InterPro" id="IPR002931">
    <property type="entry name" value="Transglutaminase-like"/>
</dbReference>
<dbReference type="PANTHER" id="PTHR33490">
    <property type="entry name" value="BLR5614 PROTEIN-RELATED"/>
    <property type="match status" value="1"/>
</dbReference>
<dbReference type="RefSeq" id="WP_340271502.1">
    <property type="nucleotide sequence ID" value="NZ_JBBEOG010000011.1"/>
</dbReference>
<feature type="domain" description="Transglutaminase-like" evidence="1">
    <location>
        <begin position="171"/>
        <end position="238"/>
    </location>
</feature>
<dbReference type="Pfam" id="PF08379">
    <property type="entry name" value="Bact_transglu_N"/>
    <property type="match status" value="1"/>
</dbReference>
<evidence type="ECO:0000313" key="2">
    <source>
        <dbReference type="EMBL" id="MFC5380049.1"/>
    </source>
</evidence>
<proteinExistence type="predicted"/>
<comment type="caution">
    <text evidence="2">The sequence shown here is derived from an EMBL/GenBank/DDBJ whole genome shotgun (WGS) entry which is preliminary data.</text>
</comment>
<keyword evidence="3" id="KW-1185">Reference proteome</keyword>
<organism evidence="2 3">
    <name type="scientific">Aquipuribacter nitratireducens</name>
    <dbReference type="NCBI Taxonomy" id="650104"/>
    <lineage>
        <taxon>Bacteria</taxon>
        <taxon>Bacillati</taxon>
        <taxon>Actinomycetota</taxon>
        <taxon>Actinomycetes</taxon>
        <taxon>Micrococcales</taxon>
        <taxon>Intrasporangiaceae</taxon>
        <taxon>Aquipuribacter</taxon>
    </lineage>
</organism>
<sequence>MSRLRVVHTTSIEYDAPVRASYNEVRMTPATLPGQHVLEARVEVSPRAAASRYTDYWGTHVVAFDTQVPHTRLDVVATNLVEVEVPPGRPGDTTAHVGWDDLADRALQDELVEWLAPRTATRPGPDLLAQSREVAGDLPPHEAALAVCSWLGGHLQYVPGVTGVHTSAEEAWAEGRGVCQDFVHVGLGALRALGVPARYVSGYLHPDPSAPLGQAVVGQSHAWLEWWAGAWTPFDPTNGRPAGLDHVVVATGRDYGDVAPLRGIVSGGGGSRLDVSVEITRLR</sequence>
<dbReference type="Gene3D" id="3.10.620.30">
    <property type="match status" value="1"/>
</dbReference>
<dbReference type="SMART" id="SM00460">
    <property type="entry name" value="TGc"/>
    <property type="match status" value="1"/>
</dbReference>
<dbReference type="PANTHER" id="PTHR33490:SF6">
    <property type="entry name" value="SLL1049 PROTEIN"/>
    <property type="match status" value="1"/>
</dbReference>
<name>A0ABW0GJS0_9MICO</name>
<dbReference type="Proteomes" id="UP001596122">
    <property type="component" value="Unassembled WGS sequence"/>
</dbReference>
<evidence type="ECO:0000259" key="1">
    <source>
        <dbReference type="SMART" id="SM00460"/>
    </source>
</evidence>
<dbReference type="InterPro" id="IPR013589">
    <property type="entry name" value="Bac_transglu_N"/>
</dbReference>
<evidence type="ECO:0000313" key="3">
    <source>
        <dbReference type="Proteomes" id="UP001596122"/>
    </source>
</evidence>
<gene>
    <name evidence="2" type="ORF">ACFPJ6_04535</name>
</gene>
<dbReference type="EMBL" id="JBHSLD010000004">
    <property type="protein sequence ID" value="MFC5380049.1"/>
    <property type="molecule type" value="Genomic_DNA"/>
</dbReference>
<dbReference type="Pfam" id="PF01841">
    <property type="entry name" value="Transglut_core"/>
    <property type="match status" value="1"/>
</dbReference>
<dbReference type="InterPro" id="IPR038765">
    <property type="entry name" value="Papain-like_cys_pep_sf"/>
</dbReference>
<dbReference type="SUPFAM" id="SSF54001">
    <property type="entry name" value="Cysteine proteinases"/>
    <property type="match status" value="1"/>
</dbReference>